<organism evidence="2 3">
    <name type="scientific">Halalkalibacter kiskunsagensis</name>
    <dbReference type="NCBI Taxonomy" id="1548599"/>
    <lineage>
        <taxon>Bacteria</taxon>
        <taxon>Bacillati</taxon>
        <taxon>Bacillota</taxon>
        <taxon>Bacilli</taxon>
        <taxon>Bacillales</taxon>
        <taxon>Bacillaceae</taxon>
        <taxon>Halalkalibacter</taxon>
    </lineage>
</organism>
<dbReference type="InterPro" id="IPR022368">
    <property type="entry name" value="Thiazole_bacteriocin_mat_put"/>
</dbReference>
<evidence type="ECO:0000313" key="2">
    <source>
        <dbReference type="EMBL" id="MFC0470320.1"/>
    </source>
</evidence>
<name>A0ABV6KBL3_9BACI</name>
<gene>
    <name evidence="2" type="ORF">ACFFHM_07205</name>
</gene>
<keyword evidence="3" id="KW-1185">Reference proteome</keyword>
<comment type="caution">
    <text evidence="2">The sequence shown here is derived from an EMBL/GenBank/DDBJ whole genome shotgun (WGS) entry which is preliminary data.</text>
</comment>
<dbReference type="EMBL" id="JBHLUX010000018">
    <property type="protein sequence ID" value="MFC0470320.1"/>
    <property type="molecule type" value="Genomic_DNA"/>
</dbReference>
<evidence type="ECO:0000313" key="3">
    <source>
        <dbReference type="Proteomes" id="UP001589838"/>
    </source>
</evidence>
<feature type="transmembrane region" description="Helical" evidence="1">
    <location>
        <begin position="132"/>
        <end position="149"/>
    </location>
</feature>
<dbReference type="NCBIfam" id="TIGR03693">
    <property type="entry name" value="ocin_ThiF_like"/>
    <property type="match status" value="1"/>
</dbReference>
<sequence length="653" mass="74580">MTKLNASTRLKVKKDTFYIPDQEGGVYFRNNESSFRLKGSTIYQWIETLMPMFNGEQTLGKLTEGLTAPYKKRVYEIGDKLYQNGFVRDISQDRPHQLNLMVLEKYSSQIEFIENFVDSGAYHFQEYRQAKILAVGAGPILVSLVSALLESGLPKFNFMLTQSMPTNRPRIHELVQNAKKDDSEVEVKEIPFEKEEYKSAWKQAVQPYDWVLYVSQDGNVNELRNLNFVCKEERKVFLPAICLEQVGLAGPVVHQESDGCWESAWRRLHQSAVQDDHQPTNFSSTAGSILANVLVFEFFKKAVGIAGSTESNQFYLLNLETLEGNWLSYLTHPLVTSSILTPRLIEDLDVRIKHEVNRNTSPSNLLEYFNRLTSEEVGIFHSWEERNLPQLPLAQCYVQAVNPISYGPAALLSEVVCAGFTHEEAKRHAGLTGIEMYVSQLFDPNVKGFKNQNDQIDSIIPEDFMGIGAGQTIEEAICRGLQKYLDEKLRERKVDLPNLLFELQLESIEDQQCRYYLDALTTLNGPPSIDLREDILGFPVIRIRSNGRWYNRVGLNITFALRHALEQALLNTPNQVNSLVRHEMVPADFVGKKKSQLKIPSCDGMTQLEVLQSSIQVLKQYRKRLVIYDLSFEPFLKHELAGVFGVQVREEEC</sequence>
<reference evidence="2 3" key="1">
    <citation type="submission" date="2024-09" db="EMBL/GenBank/DDBJ databases">
        <authorList>
            <person name="Sun Q."/>
            <person name="Mori K."/>
        </authorList>
    </citation>
    <scope>NUCLEOTIDE SEQUENCE [LARGE SCALE GENOMIC DNA]</scope>
    <source>
        <strain evidence="2 3">NCAIM B.02610</strain>
    </source>
</reference>
<dbReference type="Proteomes" id="UP001589838">
    <property type="component" value="Unassembled WGS sequence"/>
</dbReference>
<dbReference type="Gene3D" id="3.40.50.720">
    <property type="entry name" value="NAD(P)-binding Rossmann-like Domain"/>
    <property type="match status" value="1"/>
</dbReference>
<keyword evidence="1" id="KW-0472">Membrane</keyword>
<keyword evidence="1" id="KW-0812">Transmembrane</keyword>
<dbReference type="RefSeq" id="WP_335963768.1">
    <property type="nucleotide sequence ID" value="NZ_JAXBLX010000062.1"/>
</dbReference>
<evidence type="ECO:0000256" key="1">
    <source>
        <dbReference type="SAM" id="Phobius"/>
    </source>
</evidence>
<accession>A0ABV6KBL3</accession>
<keyword evidence="1" id="KW-1133">Transmembrane helix</keyword>
<proteinExistence type="predicted"/>
<protein>
    <submittedName>
        <fullName evidence="2">Thiazole-containing bacteriocin maturation protein</fullName>
    </submittedName>
</protein>